<proteinExistence type="predicted"/>
<evidence type="ECO:0000256" key="1">
    <source>
        <dbReference type="SAM" id="MobiDB-lite"/>
    </source>
</evidence>
<reference evidence="2" key="1">
    <citation type="submission" date="2017-02" db="EMBL/GenBank/DDBJ databases">
        <title>Delving into the versatile metabolic prowess of the omnipresent phylum Bacteroidetes.</title>
        <authorList>
            <person name="Nobu M.K."/>
            <person name="Mei R."/>
            <person name="Narihiro T."/>
            <person name="Kuroda K."/>
            <person name="Liu W.-T."/>
        </authorList>
    </citation>
    <scope>NUCLEOTIDE SEQUENCE</scope>
    <source>
        <strain evidence="2">ADurb.Bin131</strain>
    </source>
</reference>
<dbReference type="EMBL" id="MWDQ01000103">
    <property type="protein sequence ID" value="OQB73016.1"/>
    <property type="molecule type" value="Genomic_DNA"/>
</dbReference>
<evidence type="ECO:0000313" key="2">
    <source>
        <dbReference type="EMBL" id="OQB73016.1"/>
    </source>
</evidence>
<gene>
    <name evidence="2" type="ORF">BWX89_01132</name>
</gene>
<organism evidence="2">
    <name type="scientific">candidate division TA06 bacterium ADurb.Bin131</name>
    <dbReference type="NCBI Taxonomy" id="1852827"/>
    <lineage>
        <taxon>Bacteria</taxon>
        <taxon>Bacteria division TA06</taxon>
    </lineage>
</organism>
<comment type="caution">
    <text evidence="2">The sequence shown here is derived from an EMBL/GenBank/DDBJ whole genome shotgun (WGS) entry which is preliminary data.</text>
</comment>
<feature type="compositionally biased region" description="Basic and acidic residues" evidence="1">
    <location>
        <begin position="444"/>
        <end position="455"/>
    </location>
</feature>
<feature type="region of interest" description="Disordered" evidence="1">
    <location>
        <begin position="402"/>
        <end position="455"/>
    </location>
</feature>
<evidence type="ECO:0008006" key="3">
    <source>
        <dbReference type="Google" id="ProtNLM"/>
    </source>
</evidence>
<accession>A0A1V6C7Z8</accession>
<dbReference type="Proteomes" id="UP000485562">
    <property type="component" value="Unassembled WGS sequence"/>
</dbReference>
<name>A0A1V6C7Z8_UNCT6</name>
<protein>
    <recommendedName>
        <fullName evidence="3">Caudovirus prohead protease</fullName>
    </recommendedName>
</protein>
<dbReference type="AlphaFoldDB" id="A0A1V6C7Z8"/>
<feature type="compositionally biased region" description="Basic and acidic residues" evidence="1">
    <location>
        <begin position="415"/>
        <end position="429"/>
    </location>
</feature>
<sequence length="478" mass="54446">MDKNISTVKEYLENKKETISKNKFEKIQKTLEGIDEKTEIKWRYFAGKSEKAEEESGKPTTLDMISTIDVDRDNEVLIPDGCDLSGYSKTPTVLFGHDYRSIPIGVSKWQKIEPGKGIMSKTEYFQSEFAKDVYEAAINGALANSVGVIPIQWVEKNNKNDETKYKELIEKYNIQGEPKRIYTQWQLLEYSKVPVASNPQALTLALQKAKTKEMKDCISKELEEILEKRVCGKKDLPIADDGRAWDGTEAEKRVRAWATGANDEIDWKKYQQAFVYVDIEKADTLGGYKLPFADIIDGKLTAVWRAVASAMAALLGARGGVDIPENERKSVYNFIASYYKRWDKEPPEFREYSQEELEKMFQEEKKKEVKIEQKTGAVLNKRNKEALKQAQQLIQEVLDSAENNDNTQQEQASEEAEKKVEENIKKTDTNEIEGLDLDSMNEPENSKTDDVSDEDANKILEAISKVVDKKINSLLGKV</sequence>
<feature type="compositionally biased region" description="Acidic residues" evidence="1">
    <location>
        <begin position="430"/>
        <end position="441"/>
    </location>
</feature>